<dbReference type="PANTHER" id="PTHR43296:SF2">
    <property type="entry name" value="PEROXISOMAL 2,4-DIENOYL-COA REDUCTASE [(3E)-ENOYL-COA-PRODUCING]"/>
    <property type="match status" value="1"/>
</dbReference>
<dbReference type="GO" id="GO:0009062">
    <property type="term" value="P:fatty acid catabolic process"/>
    <property type="evidence" value="ECO:0007669"/>
    <property type="project" value="InterPro"/>
</dbReference>
<keyword evidence="7" id="KW-1185">Reference proteome</keyword>
<dbReference type="AlphaFoldDB" id="A0A9N8YLZ9"/>
<evidence type="ECO:0000256" key="3">
    <source>
        <dbReference type="ARBA" id="ARBA00026117"/>
    </source>
</evidence>
<sequence>MTTTTDIFKNDILKGKIAFVTGGGSGICKGMTEALLTHGASAVITSRSLERLEKAAEEMRKATGGEILPVAADVRKPDEVEKAVKKAIETFAGNFLASAETLSSNAFRTVVGIDLFGTFNVTKACFPYLKKSKGSIINVSTTLYYNATLFQAHVSAAKAGIDSLTRTLATEWGPYGIRVNSLSPGTIADTEGFSRLLPVAAKEKTLKEIPLQRYGKIDDVKHATVFLASDAAAYISGHILVVDGGDWLRKVGVLPYPASVLNPNEALSKSGVKL</sequence>
<dbReference type="PANTHER" id="PTHR43296">
    <property type="entry name" value="PEROXISOMAL 2,4-DIENOYL-COA REDUCTASE"/>
    <property type="match status" value="1"/>
</dbReference>
<proteinExistence type="predicted"/>
<keyword evidence="2" id="KW-0560">Oxidoreductase</keyword>
<dbReference type="InterPro" id="IPR002347">
    <property type="entry name" value="SDR_fam"/>
</dbReference>
<comment type="caution">
    <text evidence="6">The sequence shown here is derived from an EMBL/GenBank/DDBJ whole genome shotgun (WGS) entry which is preliminary data.</text>
</comment>
<evidence type="ECO:0000313" key="6">
    <source>
        <dbReference type="EMBL" id="CAG8442425.1"/>
    </source>
</evidence>
<dbReference type="PRINTS" id="PR00081">
    <property type="entry name" value="GDHRDH"/>
</dbReference>
<dbReference type="GO" id="GO:0005777">
    <property type="term" value="C:peroxisome"/>
    <property type="evidence" value="ECO:0007669"/>
    <property type="project" value="TreeGrafter"/>
</dbReference>
<keyword evidence="1" id="KW-0521">NADP</keyword>
<evidence type="ECO:0000256" key="5">
    <source>
        <dbReference type="ARBA" id="ARBA00048340"/>
    </source>
</evidence>
<dbReference type="CDD" id="cd05369">
    <property type="entry name" value="TER_DECR_SDR_a"/>
    <property type="match status" value="1"/>
</dbReference>
<dbReference type="Proteomes" id="UP000789831">
    <property type="component" value="Unassembled WGS sequence"/>
</dbReference>
<evidence type="ECO:0000256" key="4">
    <source>
        <dbReference type="ARBA" id="ARBA00048009"/>
    </source>
</evidence>
<comment type="catalytic activity">
    <reaction evidence="5">
        <text>a (2E,4Z)-dienoyl-CoA + NADPH + H(+) = a 4,5-saturated-(3E)-enoyl-CoA + NADP(+)</text>
        <dbReference type="Rhea" id="RHEA:61892"/>
        <dbReference type="ChEBI" id="CHEBI:15378"/>
        <dbReference type="ChEBI" id="CHEBI:57783"/>
        <dbReference type="ChEBI" id="CHEBI:58349"/>
        <dbReference type="ChEBI" id="CHEBI:85099"/>
        <dbReference type="ChEBI" id="CHEBI:85493"/>
        <dbReference type="EC" id="1.3.1.124"/>
    </reaction>
</comment>
<dbReference type="GO" id="GO:0008670">
    <property type="term" value="F:2,4-dienoyl-CoA reductase (NADPH) activity"/>
    <property type="evidence" value="ECO:0007669"/>
    <property type="project" value="InterPro"/>
</dbReference>
<protein>
    <recommendedName>
        <fullName evidence="3">2,4-dienoyl-CoA reductase [(3E)-enoyl-CoA-producing]</fullName>
        <ecNumber evidence="3">1.3.1.124</ecNumber>
    </recommendedName>
</protein>
<evidence type="ECO:0000256" key="2">
    <source>
        <dbReference type="ARBA" id="ARBA00023002"/>
    </source>
</evidence>
<dbReference type="Gene3D" id="3.40.50.720">
    <property type="entry name" value="NAD(P)-binding Rossmann-like Domain"/>
    <property type="match status" value="1"/>
</dbReference>
<dbReference type="EC" id="1.3.1.124" evidence="3"/>
<evidence type="ECO:0000313" key="7">
    <source>
        <dbReference type="Proteomes" id="UP000789831"/>
    </source>
</evidence>
<reference evidence="6" key="1">
    <citation type="submission" date="2021-06" db="EMBL/GenBank/DDBJ databases">
        <authorList>
            <person name="Kallberg Y."/>
            <person name="Tangrot J."/>
            <person name="Rosling A."/>
        </authorList>
    </citation>
    <scope>NUCLEOTIDE SEQUENCE</scope>
    <source>
        <strain evidence="6">MT106</strain>
    </source>
</reference>
<dbReference type="SUPFAM" id="SSF51735">
    <property type="entry name" value="NAD(P)-binding Rossmann-fold domains"/>
    <property type="match status" value="1"/>
</dbReference>
<accession>A0A9N8YLZ9</accession>
<dbReference type="FunFam" id="3.40.50.720:FF:000084">
    <property type="entry name" value="Short-chain dehydrogenase reductase"/>
    <property type="match status" value="1"/>
</dbReference>
<comment type="catalytic activity">
    <reaction evidence="4">
        <text>a (2E,4E)-dienoyl-CoA + NADPH + H(+) = a 4,5-saturated-(3E)-enoyl-CoA + NADP(+)</text>
        <dbReference type="Rhea" id="RHEA:45912"/>
        <dbReference type="ChEBI" id="CHEBI:15378"/>
        <dbReference type="ChEBI" id="CHEBI:57783"/>
        <dbReference type="ChEBI" id="CHEBI:58349"/>
        <dbReference type="ChEBI" id="CHEBI:85101"/>
        <dbReference type="ChEBI" id="CHEBI:85493"/>
        <dbReference type="EC" id="1.3.1.124"/>
    </reaction>
</comment>
<gene>
    <name evidence="6" type="ORF">AGERDE_LOCUS1165</name>
</gene>
<name>A0A9N8YLZ9_9GLOM</name>
<dbReference type="OrthoDB" id="2136131at2759"/>
<evidence type="ECO:0000256" key="1">
    <source>
        <dbReference type="ARBA" id="ARBA00022857"/>
    </source>
</evidence>
<dbReference type="InterPro" id="IPR045017">
    <property type="entry name" value="DECR2-like"/>
</dbReference>
<dbReference type="Pfam" id="PF13561">
    <property type="entry name" value="adh_short_C2"/>
    <property type="match status" value="1"/>
</dbReference>
<dbReference type="EMBL" id="CAJVPL010000076">
    <property type="protein sequence ID" value="CAG8442425.1"/>
    <property type="molecule type" value="Genomic_DNA"/>
</dbReference>
<dbReference type="InterPro" id="IPR036291">
    <property type="entry name" value="NAD(P)-bd_dom_sf"/>
</dbReference>
<organism evidence="6 7">
    <name type="scientific">Ambispora gerdemannii</name>
    <dbReference type="NCBI Taxonomy" id="144530"/>
    <lineage>
        <taxon>Eukaryota</taxon>
        <taxon>Fungi</taxon>
        <taxon>Fungi incertae sedis</taxon>
        <taxon>Mucoromycota</taxon>
        <taxon>Glomeromycotina</taxon>
        <taxon>Glomeromycetes</taxon>
        <taxon>Archaeosporales</taxon>
        <taxon>Ambisporaceae</taxon>
        <taxon>Ambispora</taxon>
    </lineage>
</organism>